<evidence type="ECO:0000313" key="1">
    <source>
        <dbReference type="EMBL" id="RKP14571.1"/>
    </source>
</evidence>
<dbReference type="EMBL" id="KZ987817">
    <property type="protein sequence ID" value="RKP14571.1"/>
    <property type="molecule type" value="Genomic_DNA"/>
</dbReference>
<organism evidence="1 2">
    <name type="scientific">Piptocephalis cylindrospora</name>
    <dbReference type="NCBI Taxonomy" id="1907219"/>
    <lineage>
        <taxon>Eukaryota</taxon>
        <taxon>Fungi</taxon>
        <taxon>Fungi incertae sedis</taxon>
        <taxon>Zoopagomycota</taxon>
        <taxon>Zoopagomycotina</taxon>
        <taxon>Zoopagomycetes</taxon>
        <taxon>Zoopagales</taxon>
        <taxon>Piptocephalidaceae</taxon>
        <taxon>Piptocephalis</taxon>
    </lineage>
</organism>
<gene>
    <name evidence="1" type="ORF">BJ684DRAFT_19028</name>
</gene>
<evidence type="ECO:0000313" key="2">
    <source>
        <dbReference type="Proteomes" id="UP000267251"/>
    </source>
</evidence>
<keyword evidence="2" id="KW-1185">Reference proteome</keyword>
<dbReference type="AlphaFoldDB" id="A0A4P9Y8B8"/>
<accession>A0A4P9Y8B8</accession>
<name>A0A4P9Y8B8_9FUNG</name>
<protein>
    <submittedName>
        <fullName evidence="1">Uncharacterized protein</fullName>
    </submittedName>
</protein>
<sequence>MKPADGGERGVLLAQLILPSAYDQDLVQRVFRFLFPESSSTTLGKNILVGRRASMNRAPGPSRANDAFAVVQATSNFLGSLTDDEKDATSYAGEIAQMAMYALERSISHPQSTSRTGLVEVCKLRSNLCTRFIDMGLVQEGLHQLSLQRDHLHLLLSGKSRLSSSSIGHRSSSLATSPWSPLAISISELSEKAIGLLQFPLVVNVKKTTLYSAAERTIATLIVTLMYNSLRILSRTLMDPEMLPNADMEVWLDDKVIQSLLSWLGRLAFLEKARCERLESLLGSLLRTWASKWMIQDYTPRDGPLTLHLLSIRLMTLSEVDNALMDSICHNALKAGKQYEKWSRRHKKACHSVDQGSRTDQCIKDAMTATYALVKSKVSLKSLVSLLEPQLACMVSIYSQALRHHLLPMDEISVSEGTSNDVHLDVPRDGAFGLVHLWKKLYRSCSPCKDARSTKLLVDLLLHRVELAFVHKASYPISSALEDAFSLSYAHDPEGLEAFTFLCSRLSHLVGKVPDGPCDVYAGSCGGLDWVDRTVERIDRVIRRAPCTSSSTTVDPRYRIARLWECLGYGYERRRAFKASLYLLEAFSAKKLDECQRSLLQVTQLSIHQSSAQSPNVLTSSTALAYAHMASASLGKLGWTDQSIMNSEKAMRLWIRILEFLSNSAPKGWLVSE</sequence>
<proteinExistence type="predicted"/>
<dbReference type="OrthoDB" id="10626026at2759"/>
<reference evidence="2" key="1">
    <citation type="journal article" date="2018" name="Nat. Microbiol.">
        <title>Leveraging single-cell genomics to expand the fungal tree of life.</title>
        <authorList>
            <person name="Ahrendt S.R."/>
            <person name="Quandt C.A."/>
            <person name="Ciobanu D."/>
            <person name="Clum A."/>
            <person name="Salamov A."/>
            <person name="Andreopoulos B."/>
            <person name="Cheng J.F."/>
            <person name="Woyke T."/>
            <person name="Pelin A."/>
            <person name="Henrissat B."/>
            <person name="Reynolds N.K."/>
            <person name="Benny G.L."/>
            <person name="Smith M.E."/>
            <person name="James T.Y."/>
            <person name="Grigoriev I.V."/>
        </authorList>
    </citation>
    <scope>NUCLEOTIDE SEQUENCE [LARGE SCALE GENOMIC DNA]</scope>
</reference>
<dbReference type="Proteomes" id="UP000267251">
    <property type="component" value="Unassembled WGS sequence"/>
</dbReference>